<feature type="chain" id="PRO_5043125319" evidence="1">
    <location>
        <begin position="18"/>
        <end position="76"/>
    </location>
</feature>
<sequence length="76" mass="8136">MFWWIAVLAVLISAVLGQNAADGTTQMPYNAEAMKEFEDTLFAEVRALVDGGCEEVGFDAGLHPKCFDDATPAPTA</sequence>
<reference evidence="2 3" key="2">
    <citation type="submission" date="2018-11" db="EMBL/GenBank/DDBJ databases">
        <authorList>
            <consortium name="Pathogen Informatics"/>
        </authorList>
    </citation>
    <scope>NUCLEOTIDE SEQUENCE [LARGE SCALE GENOMIC DNA]</scope>
</reference>
<evidence type="ECO:0000313" key="2">
    <source>
        <dbReference type="EMBL" id="VDL75085.1"/>
    </source>
</evidence>
<feature type="signal peptide" evidence="1">
    <location>
        <begin position="1"/>
        <end position="17"/>
    </location>
</feature>
<evidence type="ECO:0000256" key="1">
    <source>
        <dbReference type="SAM" id="SignalP"/>
    </source>
</evidence>
<dbReference type="AlphaFoldDB" id="A0A0N4Y617"/>
<protein>
    <submittedName>
        <fullName evidence="4">Secreted protein</fullName>
    </submittedName>
</protein>
<evidence type="ECO:0000313" key="4">
    <source>
        <dbReference type="WBParaSite" id="NBR_0001149501-mRNA-1"/>
    </source>
</evidence>
<proteinExistence type="predicted"/>
<keyword evidence="1" id="KW-0732">Signal</keyword>
<dbReference type="EMBL" id="UYSL01020537">
    <property type="protein sequence ID" value="VDL75085.1"/>
    <property type="molecule type" value="Genomic_DNA"/>
</dbReference>
<name>A0A0N4Y617_NIPBR</name>
<dbReference type="Proteomes" id="UP000271162">
    <property type="component" value="Unassembled WGS sequence"/>
</dbReference>
<reference evidence="4" key="1">
    <citation type="submission" date="2017-02" db="UniProtKB">
        <authorList>
            <consortium name="WormBaseParasite"/>
        </authorList>
    </citation>
    <scope>IDENTIFICATION</scope>
</reference>
<gene>
    <name evidence="2" type="ORF">NBR_LOCUS11496</name>
</gene>
<accession>A0A0N4Y617</accession>
<keyword evidence="3" id="KW-1185">Reference proteome</keyword>
<dbReference type="WBParaSite" id="NBR_0001149501-mRNA-1">
    <property type="protein sequence ID" value="NBR_0001149501-mRNA-1"/>
    <property type="gene ID" value="NBR_0001149501"/>
</dbReference>
<evidence type="ECO:0000313" key="3">
    <source>
        <dbReference type="Proteomes" id="UP000271162"/>
    </source>
</evidence>
<organism evidence="4">
    <name type="scientific">Nippostrongylus brasiliensis</name>
    <name type="common">Rat hookworm</name>
    <dbReference type="NCBI Taxonomy" id="27835"/>
    <lineage>
        <taxon>Eukaryota</taxon>
        <taxon>Metazoa</taxon>
        <taxon>Ecdysozoa</taxon>
        <taxon>Nematoda</taxon>
        <taxon>Chromadorea</taxon>
        <taxon>Rhabditida</taxon>
        <taxon>Rhabditina</taxon>
        <taxon>Rhabditomorpha</taxon>
        <taxon>Strongyloidea</taxon>
        <taxon>Heligmosomidae</taxon>
        <taxon>Nippostrongylus</taxon>
    </lineage>
</organism>